<protein>
    <submittedName>
        <fullName evidence="1">Uncharacterized protein</fullName>
    </submittedName>
</protein>
<dbReference type="EMBL" id="BMHA01000001">
    <property type="protein sequence ID" value="GGI02620.1"/>
    <property type="molecule type" value="Genomic_DNA"/>
</dbReference>
<comment type="caution">
    <text evidence="1">The sequence shown here is derived from an EMBL/GenBank/DDBJ whole genome shotgun (WGS) entry which is preliminary data.</text>
</comment>
<organism evidence="1 2">
    <name type="scientific">Egicoccus halophilus</name>
    <dbReference type="NCBI Taxonomy" id="1670830"/>
    <lineage>
        <taxon>Bacteria</taxon>
        <taxon>Bacillati</taxon>
        <taxon>Actinomycetota</taxon>
        <taxon>Nitriliruptoria</taxon>
        <taxon>Egicoccales</taxon>
        <taxon>Egicoccaceae</taxon>
        <taxon>Egicoccus</taxon>
    </lineage>
</organism>
<dbReference type="RefSeq" id="WP_130648153.1">
    <property type="nucleotide sequence ID" value="NZ_BMHA01000001.1"/>
</dbReference>
<evidence type="ECO:0000313" key="2">
    <source>
        <dbReference type="Proteomes" id="UP000650511"/>
    </source>
</evidence>
<reference evidence="1" key="2">
    <citation type="submission" date="2020-09" db="EMBL/GenBank/DDBJ databases">
        <authorList>
            <person name="Sun Q."/>
            <person name="Zhou Y."/>
        </authorList>
    </citation>
    <scope>NUCLEOTIDE SEQUENCE</scope>
    <source>
        <strain evidence="1">CGMCC 1.14988</strain>
    </source>
</reference>
<proteinExistence type="predicted"/>
<sequence>MFKRKPDLPESHLDAWWAFVDCAEVIEGGRRVLLGTLPTGRVEPAPIAVGTDAVRQAVTDARAWMPRWHLDEIDHEWQDCARALDEATEGADEIDQVAASTRELEELLEACQSVIDPLDSFADAERAFRRRWRLPRERR</sequence>
<accession>A0A8J3A5A9</accession>
<name>A0A8J3A5A9_9ACTN</name>
<dbReference type="Proteomes" id="UP000650511">
    <property type="component" value="Unassembled WGS sequence"/>
</dbReference>
<evidence type="ECO:0000313" key="1">
    <source>
        <dbReference type="EMBL" id="GGI02620.1"/>
    </source>
</evidence>
<gene>
    <name evidence="1" type="ORF">GCM10011354_00980</name>
</gene>
<reference evidence="1" key="1">
    <citation type="journal article" date="2014" name="Int. J. Syst. Evol. Microbiol.">
        <title>Complete genome sequence of Corynebacterium casei LMG S-19264T (=DSM 44701T), isolated from a smear-ripened cheese.</title>
        <authorList>
            <consortium name="US DOE Joint Genome Institute (JGI-PGF)"/>
            <person name="Walter F."/>
            <person name="Albersmeier A."/>
            <person name="Kalinowski J."/>
            <person name="Ruckert C."/>
        </authorList>
    </citation>
    <scope>NUCLEOTIDE SEQUENCE</scope>
    <source>
        <strain evidence="1">CGMCC 1.14988</strain>
    </source>
</reference>
<keyword evidence="2" id="KW-1185">Reference proteome</keyword>
<dbReference type="AlphaFoldDB" id="A0A8J3A5A9"/>
<dbReference type="OrthoDB" id="5243077at2"/>